<dbReference type="GO" id="GO:0004371">
    <property type="term" value="F:glycerone kinase activity"/>
    <property type="evidence" value="ECO:0007669"/>
    <property type="project" value="InterPro"/>
</dbReference>
<dbReference type="SMART" id="SM01120">
    <property type="entry name" value="Dak2"/>
    <property type="match status" value="1"/>
</dbReference>
<evidence type="ECO:0000259" key="2">
    <source>
        <dbReference type="PROSITE" id="PS51480"/>
    </source>
</evidence>
<dbReference type="InterPro" id="IPR019986">
    <property type="entry name" value="YloV-like"/>
</dbReference>
<feature type="coiled-coil region" evidence="1">
    <location>
        <begin position="142"/>
        <end position="169"/>
    </location>
</feature>
<sequence length="542" mass="59429">MAVEKIDGALFRKALIHSSRILKRNKKVVDSLNVYPVPDGDTGTNMSLTVEQAVEEARKVKGDNLKRIVDAAAWGSLMGARGNSGVILSQLFRGFAAGVPAGKDWINAQELAVAFKKGVDEAYRAVLRPVEGTILTVAREAADKLLAEAKRSKDIVENLEKMLDHARKVLDKTPEMLSILKEAGVVDAGGKGLIFLLEGFLQALKNPALIEEDETGESADPVEQGTVRADIRELEYIYCTELIVEGREIDIDALKSQVMPLGDSLLITGMNNVVKLHIHTNHPGEVLERALKWGELSKIKVDNMKLQHEEFVRSSPQQEDDKVKDTTIVAVVSGEGLKEIFKSMGTDAIIEGGQTMNPSTENILSVVNEQKSPNIIILPNNKNIILTAEQVKKLSDKNVYVVPTRSIPQGISALLAHNPLLSVEENVNNMSEALKNVITGEVTFAARDSRWNGTDIKEGDILGIVDGELIAIGTDRSEVLRELIYKMASKRDSGVLTIYCGEAVSLEEAEEVGNEVSEKYPDIEVEVYKGDQSLYYYIVSLE</sequence>
<dbReference type="GO" id="GO:0006071">
    <property type="term" value="P:glycerol metabolic process"/>
    <property type="evidence" value="ECO:0007669"/>
    <property type="project" value="InterPro"/>
</dbReference>
<dbReference type="PANTHER" id="PTHR33434:SF4">
    <property type="entry name" value="PHOSPHATASE PROTEIN"/>
    <property type="match status" value="1"/>
</dbReference>
<dbReference type="KEGG" id="toc:Toce_1037"/>
<evidence type="ECO:0000313" key="4">
    <source>
        <dbReference type="Proteomes" id="UP000000272"/>
    </source>
</evidence>
<dbReference type="NCBIfam" id="TIGR03599">
    <property type="entry name" value="YloV"/>
    <property type="match status" value="1"/>
</dbReference>
<reference evidence="3 4" key="1">
    <citation type="journal article" date="2010" name="Stand. Genomic Sci.">
        <title>Complete genome sequence of Thermosediminibacter oceani type strain (JW/IW-1228P).</title>
        <authorList>
            <person name="Pitluck S."/>
            <person name="Yasawong M."/>
            <person name="Munk C."/>
            <person name="Nolan M."/>
            <person name="Lapidus A."/>
            <person name="Lucas S."/>
            <person name="Glavina Del Rio T."/>
            <person name="Tice H."/>
            <person name="Cheng J.F."/>
            <person name="Bruce D."/>
            <person name="Detter C."/>
            <person name="Tapia R."/>
            <person name="Han C."/>
            <person name="Goodwin L."/>
            <person name="Liolios K."/>
            <person name="Ivanova N."/>
            <person name="Mavromatis K."/>
            <person name="Mikhailova N."/>
            <person name="Pati A."/>
            <person name="Chen A."/>
            <person name="Palaniappan K."/>
            <person name="Land M."/>
            <person name="Hauser L."/>
            <person name="Chang Y.J."/>
            <person name="Jeffries C.D."/>
            <person name="Rohde M."/>
            <person name="Spring S."/>
            <person name="Sikorski J."/>
            <person name="Goker M."/>
            <person name="Woyke T."/>
            <person name="Bristow J."/>
            <person name="Eisen J.A."/>
            <person name="Markowitz V."/>
            <person name="Hugenholtz P."/>
            <person name="Kyrpides N.C."/>
            <person name="Klenk H.P."/>
        </authorList>
    </citation>
    <scope>NUCLEOTIDE SEQUENCE [LARGE SCALE GENOMIC DNA]</scope>
    <source>
        <strain evidence="4">ATCC BAA-1034 / DSM 16646 / JW/IW-1228P</strain>
    </source>
</reference>
<dbReference type="EMBL" id="CP002131">
    <property type="protein sequence ID" value="ADL07799.1"/>
    <property type="molecule type" value="Genomic_DNA"/>
</dbReference>
<dbReference type="Gene3D" id="1.25.40.340">
    <property type="match status" value="1"/>
</dbReference>
<dbReference type="PANTHER" id="PTHR33434">
    <property type="entry name" value="DEGV DOMAIN-CONTAINING PROTEIN DR_1986-RELATED"/>
    <property type="match status" value="1"/>
</dbReference>
<dbReference type="InterPro" id="IPR033470">
    <property type="entry name" value="FakA-like_C"/>
</dbReference>
<dbReference type="eggNOG" id="COG1461">
    <property type="taxonomic scope" value="Bacteria"/>
</dbReference>
<dbReference type="SMART" id="SM01121">
    <property type="entry name" value="Dak1_2"/>
    <property type="match status" value="1"/>
</dbReference>
<evidence type="ECO:0000313" key="3">
    <source>
        <dbReference type="EMBL" id="ADL07799.1"/>
    </source>
</evidence>
<organism evidence="3 4">
    <name type="scientific">Thermosediminibacter oceani (strain ATCC BAA-1034 / DSM 16646 / JW/IW-1228P)</name>
    <dbReference type="NCBI Taxonomy" id="555079"/>
    <lineage>
        <taxon>Bacteria</taxon>
        <taxon>Bacillati</taxon>
        <taxon>Bacillota</taxon>
        <taxon>Clostridia</taxon>
        <taxon>Thermosediminibacterales</taxon>
        <taxon>Thermosediminibacteraceae</taxon>
        <taxon>Thermosediminibacter</taxon>
    </lineage>
</organism>
<dbReference type="Pfam" id="PF13684">
    <property type="entry name" value="FakA-like_C"/>
    <property type="match status" value="1"/>
</dbReference>
<keyword evidence="4" id="KW-1185">Reference proteome</keyword>
<protein>
    <submittedName>
        <fullName evidence="3">DAK2 domain fusion protein YloV</fullName>
    </submittedName>
</protein>
<dbReference type="InterPro" id="IPR004007">
    <property type="entry name" value="DhaL_dom"/>
</dbReference>
<name>D9S322_THEOJ</name>
<dbReference type="InterPro" id="IPR050270">
    <property type="entry name" value="DegV_domain_contain"/>
</dbReference>
<dbReference type="HOGENOM" id="CLU_017496_1_0_9"/>
<dbReference type="AlphaFoldDB" id="D9S322"/>
<dbReference type="Proteomes" id="UP000000272">
    <property type="component" value="Chromosome"/>
</dbReference>
<gene>
    <name evidence="3" type="ordered locus">Toce_1037</name>
</gene>
<dbReference type="SUPFAM" id="SSF101473">
    <property type="entry name" value="DhaL-like"/>
    <property type="match status" value="1"/>
</dbReference>
<dbReference type="InterPro" id="IPR036117">
    <property type="entry name" value="DhaL_dom_sf"/>
</dbReference>
<dbReference type="Pfam" id="PF21645">
    <property type="entry name" value="FakA-like_M"/>
    <property type="match status" value="1"/>
</dbReference>
<dbReference type="OrthoDB" id="9760324at2"/>
<feature type="domain" description="DhaL" evidence="2">
    <location>
        <begin position="9"/>
        <end position="202"/>
    </location>
</feature>
<dbReference type="RefSeq" id="WP_013275839.1">
    <property type="nucleotide sequence ID" value="NC_014377.1"/>
</dbReference>
<keyword evidence="1" id="KW-0175">Coiled coil</keyword>
<evidence type="ECO:0000256" key="1">
    <source>
        <dbReference type="SAM" id="Coils"/>
    </source>
</evidence>
<accession>D9S322</accession>
<dbReference type="PROSITE" id="PS51480">
    <property type="entry name" value="DHAL"/>
    <property type="match status" value="1"/>
</dbReference>
<proteinExistence type="predicted"/>
<dbReference type="InterPro" id="IPR048394">
    <property type="entry name" value="FakA-like_M"/>
</dbReference>
<dbReference type="Pfam" id="PF02734">
    <property type="entry name" value="Dak2"/>
    <property type="match status" value="1"/>
</dbReference>
<dbReference type="STRING" id="555079.Toce_1037"/>